<protein>
    <submittedName>
        <fullName evidence="1">Uncharacterized protein</fullName>
    </submittedName>
</protein>
<name>A0ABR4L531_9EURO</name>
<evidence type="ECO:0000313" key="1">
    <source>
        <dbReference type="EMBL" id="KAL2859640.1"/>
    </source>
</evidence>
<sequence length="78" mass="8916">MRYGRHPIHRNMQRQNAQIWVVVPASWVVVVGVRWRQNGQSTTAGAWPKDAIGIECGYVVRLSHGAWIWMCGGRLCWA</sequence>
<keyword evidence="2" id="KW-1185">Reference proteome</keyword>
<reference evidence="1 2" key="1">
    <citation type="submission" date="2024-07" db="EMBL/GenBank/DDBJ databases">
        <title>Section-level genome sequencing and comparative genomics of Aspergillus sections Usti and Cavernicolus.</title>
        <authorList>
            <consortium name="Lawrence Berkeley National Laboratory"/>
            <person name="Nybo J.L."/>
            <person name="Vesth T.C."/>
            <person name="Theobald S."/>
            <person name="Frisvad J.C."/>
            <person name="Larsen T.O."/>
            <person name="Kjaerboelling I."/>
            <person name="Rothschild-Mancinelli K."/>
            <person name="Lyhne E.K."/>
            <person name="Kogle M.E."/>
            <person name="Barry K."/>
            <person name="Clum A."/>
            <person name="Na H."/>
            <person name="Ledsgaard L."/>
            <person name="Lin J."/>
            <person name="Lipzen A."/>
            <person name="Kuo A."/>
            <person name="Riley R."/>
            <person name="Mondo S."/>
            <person name="LaButti K."/>
            <person name="Haridas S."/>
            <person name="Pangalinan J."/>
            <person name="Salamov A.A."/>
            <person name="Simmons B.A."/>
            <person name="Magnuson J.K."/>
            <person name="Chen J."/>
            <person name="Drula E."/>
            <person name="Henrissat B."/>
            <person name="Wiebenga A."/>
            <person name="Lubbers R.J."/>
            <person name="Gomes A.C."/>
            <person name="Macurrencykelacurrency M.R."/>
            <person name="Stajich J."/>
            <person name="Grigoriev I.V."/>
            <person name="Mortensen U.H."/>
            <person name="De vries R.P."/>
            <person name="Baker S.E."/>
            <person name="Andersen M.R."/>
        </authorList>
    </citation>
    <scope>NUCLEOTIDE SEQUENCE [LARGE SCALE GENOMIC DNA]</scope>
    <source>
        <strain evidence="1 2">CBS 756.74</strain>
    </source>
</reference>
<dbReference type="RefSeq" id="XP_070904574.1">
    <property type="nucleotide sequence ID" value="XM_071038535.1"/>
</dbReference>
<proteinExistence type="predicted"/>
<gene>
    <name evidence="1" type="ORF">BJX68DRAFT_226597</name>
</gene>
<evidence type="ECO:0000313" key="2">
    <source>
        <dbReference type="Proteomes" id="UP001610444"/>
    </source>
</evidence>
<accession>A0ABR4L531</accession>
<comment type="caution">
    <text evidence="1">The sequence shown here is derived from an EMBL/GenBank/DDBJ whole genome shotgun (WGS) entry which is preliminary data.</text>
</comment>
<dbReference type="GeneID" id="98153699"/>
<organism evidence="1 2">
    <name type="scientific">Aspergillus pseudodeflectus</name>
    <dbReference type="NCBI Taxonomy" id="176178"/>
    <lineage>
        <taxon>Eukaryota</taxon>
        <taxon>Fungi</taxon>
        <taxon>Dikarya</taxon>
        <taxon>Ascomycota</taxon>
        <taxon>Pezizomycotina</taxon>
        <taxon>Eurotiomycetes</taxon>
        <taxon>Eurotiomycetidae</taxon>
        <taxon>Eurotiales</taxon>
        <taxon>Aspergillaceae</taxon>
        <taxon>Aspergillus</taxon>
        <taxon>Aspergillus subgen. Nidulantes</taxon>
    </lineage>
</organism>
<dbReference type="Proteomes" id="UP001610444">
    <property type="component" value="Unassembled WGS sequence"/>
</dbReference>
<dbReference type="EMBL" id="JBFXLR010000003">
    <property type="protein sequence ID" value="KAL2859640.1"/>
    <property type="molecule type" value="Genomic_DNA"/>
</dbReference>